<evidence type="ECO:0000256" key="1">
    <source>
        <dbReference type="SAM" id="SignalP"/>
    </source>
</evidence>
<dbReference type="SUPFAM" id="SSF47699">
    <property type="entry name" value="Bifunctional inhibitor/lipid-transfer protein/seed storage 2S albumin"/>
    <property type="match status" value="1"/>
</dbReference>
<dbReference type="AlphaFoldDB" id="A0A1Y1I1W0"/>
<sequence>MAAPRLNRALLLVALSAAYFVATLPYPAAAERNAAAPNANEVLPTPVNVEEACTKEVFHSLTHHYRSCSRSFFHVEDPDEDCCEGLAHFYGPQSPMPSRNCFCDATYAAWFTKM</sequence>
<feature type="signal peptide" evidence="1">
    <location>
        <begin position="1"/>
        <end position="30"/>
    </location>
</feature>
<protein>
    <recommendedName>
        <fullName evidence="4">Prolamin-like domain-containing protein</fullName>
    </recommendedName>
</protein>
<evidence type="ECO:0000313" key="3">
    <source>
        <dbReference type="Proteomes" id="UP000054558"/>
    </source>
</evidence>
<accession>A0A1Y1I1W0</accession>
<reference evidence="2 3" key="1">
    <citation type="journal article" date="2014" name="Nat. Commun.">
        <title>Klebsormidium flaccidum genome reveals primary factors for plant terrestrial adaptation.</title>
        <authorList>
            <person name="Hori K."/>
            <person name="Maruyama F."/>
            <person name="Fujisawa T."/>
            <person name="Togashi T."/>
            <person name="Yamamoto N."/>
            <person name="Seo M."/>
            <person name="Sato S."/>
            <person name="Yamada T."/>
            <person name="Mori H."/>
            <person name="Tajima N."/>
            <person name="Moriyama T."/>
            <person name="Ikeuchi M."/>
            <person name="Watanabe M."/>
            <person name="Wada H."/>
            <person name="Kobayashi K."/>
            <person name="Saito M."/>
            <person name="Masuda T."/>
            <person name="Sasaki-Sekimoto Y."/>
            <person name="Mashiguchi K."/>
            <person name="Awai K."/>
            <person name="Shimojima M."/>
            <person name="Masuda S."/>
            <person name="Iwai M."/>
            <person name="Nobusawa T."/>
            <person name="Narise T."/>
            <person name="Kondo S."/>
            <person name="Saito H."/>
            <person name="Sato R."/>
            <person name="Murakawa M."/>
            <person name="Ihara Y."/>
            <person name="Oshima-Yamada Y."/>
            <person name="Ohtaka K."/>
            <person name="Satoh M."/>
            <person name="Sonobe K."/>
            <person name="Ishii M."/>
            <person name="Ohtani R."/>
            <person name="Kanamori-Sato M."/>
            <person name="Honoki R."/>
            <person name="Miyazaki D."/>
            <person name="Mochizuki H."/>
            <person name="Umetsu J."/>
            <person name="Higashi K."/>
            <person name="Shibata D."/>
            <person name="Kamiya Y."/>
            <person name="Sato N."/>
            <person name="Nakamura Y."/>
            <person name="Tabata S."/>
            <person name="Ida S."/>
            <person name="Kurokawa K."/>
            <person name="Ohta H."/>
        </authorList>
    </citation>
    <scope>NUCLEOTIDE SEQUENCE [LARGE SCALE GENOMIC DNA]</scope>
    <source>
        <strain evidence="2 3">NIES-2285</strain>
    </source>
</reference>
<dbReference type="OrthoDB" id="513173at2759"/>
<dbReference type="Proteomes" id="UP000054558">
    <property type="component" value="Unassembled WGS sequence"/>
</dbReference>
<organism evidence="2 3">
    <name type="scientific">Klebsormidium nitens</name>
    <name type="common">Green alga</name>
    <name type="synonym">Ulothrix nitens</name>
    <dbReference type="NCBI Taxonomy" id="105231"/>
    <lineage>
        <taxon>Eukaryota</taxon>
        <taxon>Viridiplantae</taxon>
        <taxon>Streptophyta</taxon>
        <taxon>Klebsormidiophyceae</taxon>
        <taxon>Klebsormidiales</taxon>
        <taxon>Klebsormidiaceae</taxon>
        <taxon>Klebsormidium</taxon>
    </lineage>
</organism>
<keyword evidence="3" id="KW-1185">Reference proteome</keyword>
<evidence type="ECO:0000313" key="2">
    <source>
        <dbReference type="EMBL" id="GAQ82736.1"/>
    </source>
</evidence>
<name>A0A1Y1I1W0_KLENI</name>
<proteinExistence type="predicted"/>
<gene>
    <name evidence="2" type="ORF">KFL_001220050</name>
</gene>
<dbReference type="EMBL" id="DF237071">
    <property type="protein sequence ID" value="GAQ82736.1"/>
    <property type="molecule type" value="Genomic_DNA"/>
</dbReference>
<evidence type="ECO:0008006" key="4">
    <source>
        <dbReference type="Google" id="ProtNLM"/>
    </source>
</evidence>
<keyword evidence="1" id="KW-0732">Signal</keyword>
<feature type="chain" id="PRO_5012508073" description="Prolamin-like domain-containing protein" evidence="1">
    <location>
        <begin position="31"/>
        <end position="114"/>
    </location>
</feature>
<dbReference type="InterPro" id="IPR036312">
    <property type="entry name" value="Bifun_inhib/LTP/seed_sf"/>
</dbReference>